<evidence type="ECO:0000259" key="2">
    <source>
        <dbReference type="Pfam" id="PF13372"/>
    </source>
</evidence>
<name>A0A5K7X5Y5_9BACT</name>
<keyword evidence="4" id="KW-1185">Reference proteome</keyword>
<protein>
    <recommendedName>
        <fullName evidence="2">Alginate export domain-containing protein</fullName>
    </recommendedName>
</protein>
<feature type="compositionally biased region" description="Acidic residues" evidence="1">
    <location>
        <begin position="80"/>
        <end position="92"/>
    </location>
</feature>
<evidence type="ECO:0000256" key="1">
    <source>
        <dbReference type="SAM" id="MobiDB-lite"/>
    </source>
</evidence>
<sequence>MSMPVTKWVVLEGIILLSGVLAVASSKSHGFEPSNEIGQPYSVTGAPTGRGEEGLPEWALSGETFAPGMATPVAMLQPGDAEEAEGDDDAQSEDAAISDEGYGDPNESGDYPKPKPKNPCAESHKKLFYLNDFSYLEDPDYHGHCLGDQLKLMPLGIYRDWGTLDIGGQERLQYKHEVGMGNAVAPPGQTRFQDTSFDLFLNRTRLYTNWQATKQTRAYCEFHYASINRDNGTYNPRVFENNFGDFLNLFVDHSWDDGVWTARVGRQELVYGAERLVSITDWQNSRRTFEGAMLLYEDGPWSVDTFYTSFVPVLANDLDKADWQQPFYGTYAVYTESPNNTLDLYYLGYDNRHPGAITSDFSLHTFGSRLFRTLEEGWMFETEAGVQLGRQSGLGKNQKAGYATVGLGRKYADNDLQPQIWGYLDYASGNDGGDDWTRYNQLFPWSHRYLGFIDAVQRSNIFSPNIQLTAKPKDTNWEFLAWMYYFRAAERGDIVPAITATETQNLTSADLGEELDLIAKYTFGPRSNILFGYSHFWRGNKITAPHDADFTYVQWELNF</sequence>
<dbReference type="InterPro" id="IPR025388">
    <property type="entry name" value="Alginate_export_dom"/>
</dbReference>
<dbReference type="EMBL" id="AP021861">
    <property type="protein sequence ID" value="BBO31222.1"/>
    <property type="molecule type" value="Genomic_DNA"/>
</dbReference>
<dbReference type="Pfam" id="PF13372">
    <property type="entry name" value="Alginate_exp"/>
    <property type="match status" value="1"/>
</dbReference>
<evidence type="ECO:0000313" key="4">
    <source>
        <dbReference type="Proteomes" id="UP000326837"/>
    </source>
</evidence>
<dbReference type="AlphaFoldDB" id="A0A5K7X5Y5"/>
<feature type="domain" description="Alginate export" evidence="2">
    <location>
        <begin position="167"/>
        <end position="552"/>
    </location>
</feature>
<accession>A0A5K7X5Y5</accession>
<evidence type="ECO:0000313" key="3">
    <source>
        <dbReference type="EMBL" id="BBO31222.1"/>
    </source>
</evidence>
<organism evidence="3 4">
    <name type="scientific">Lacipirellula parvula</name>
    <dbReference type="NCBI Taxonomy" id="2650471"/>
    <lineage>
        <taxon>Bacteria</taxon>
        <taxon>Pseudomonadati</taxon>
        <taxon>Planctomycetota</taxon>
        <taxon>Planctomycetia</taxon>
        <taxon>Pirellulales</taxon>
        <taxon>Lacipirellulaceae</taxon>
        <taxon>Lacipirellula</taxon>
    </lineage>
</organism>
<reference evidence="4" key="1">
    <citation type="submission" date="2019-10" db="EMBL/GenBank/DDBJ databases">
        <title>Lacipirellula parvula gen. nov., sp. nov., representing a lineage of planctomycetes widespread in freshwater anoxic habitats, and description of the family Lacipirellulaceae.</title>
        <authorList>
            <person name="Dedysh S.N."/>
            <person name="Kulichevskaya I.S."/>
            <person name="Beletsky A.V."/>
            <person name="Rakitin A.L."/>
            <person name="Mardanov A.V."/>
            <person name="Ivanova A.A."/>
            <person name="Saltykova V.X."/>
            <person name="Rijpstra W.I.C."/>
            <person name="Sinninghe Damste J.S."/>
            <person name="Ravin N.V."/>
        </authorList>
    </citation>
    <scope>NUCLEOTIDE SEQUENCE [LARGE SCALE GENOMIC DNA]</scope>
    <source>
        <strain evidence="4">PX69</strain>
    </source>
</reference>
<gene>
    <name evidence="3" type="ORF">PLANPX_0834</name>
</gene>
<feature type="region of interest" description="Disordered" evidence="1">
    <location>
        <begin position="80"/>
        <end position="119"/>
    </location>
</feature>
<proteinExistence type="predicted"/>
<dbReference type="Proteomes" id="UP000326837">
    <property type="component" value="Chromosome"/>
</dbReference>
<dbReference type="KEGG" id="lpav:PLANPX_0834"/>
<feature type="region of interest" description="Disordered" evidence="1">
    <location>
        <begin position="29"/>
        <end position="53"/>
    </location>
</feature>